<dbReference type="Proteomes" id="UP001524944">
    <property type="component" value="Unassembled WGS sequence"/>
</dbReference>
<dbReference type="SUPFAM" id="SSF56672">
    <property type="entry name" value="DNA/RNA polymerases"/>
    <property type="match status" value="1"/>
</dbReference>
<proteinExistence type="predicted"/>
<keyword evidence="2" id="KW-0695">RNA-directed DNA polymerase</keyword>
<dbReference type="GO" id="GO:0003964">
    <property type="term" value="F:RNA-directed DNA polymerase activity"/>
    <property type="evidence" value="ECO:0007669"/>
    <property type="project" value="UniProtKB-KW"/>
</dbReference>
<feature type="domain" description="Reverse transcriptase" evidence="1">
    <location>
        <begin position="72"/>
        <end position="357"/>
    </location>
</feature>
<keyword evidence="3" id="KW-1185">Reference proteome</keyword>
<keyword evidence="2" id="KW-0808">Transferase</keyword>
<dbReference type="CDD" id="cd01651">
    <property type="entry name" value="RT_G2_intron"/>
    <property type="match status" value="1"/>
</dbReference>
<evidence type="ECO:0000313" key="2">
    <source>
        <dbReference type="EMBL" id="MCR6546152.1"/>
    </source>
</evidence>
<accession>A0ABT1Y5J6</accession>
<dbReference type="PANTHER" id="PTHR33642:SF4">
    <property type="entry name" value="COX1_OXI3 INTRON 1 PROTEIN-RELATED"/>
    <property type="match status" value="1"/>
</dbReference>
<evidence type="ECO:0000313" key="3">
    <source>
        <dbReference type="Proteomes" id="UP001524944"/>
    </source>
</evidence>
<dbReference type="InterPro" id="IPR000477">
    <property type="entry name" value="RT_dom"/>
</dbReference>
<organism evidence="2 3">
    <name type="scientific">Dehalobacterium formicoaceticum</name>
    <dbReference type="NCBI Taxonomy" id="51515"/>
    <lineage>
        <taxon>Bacteria</taxon>
        <taxon>Bacillati</taxon>
        <taxon>Bacillota</taxon>
        <taxon>Clostridia</taxon>
        <taxon>Eubacteriales</taxon>
        <taxon>Peptococcaceae</taxon>
        <taxon>Dehalobacterium</taxon>
    </lineage>
</organism>
<dbReference type="Pfam" id="PF00078">
    <property type="entry name" value="RVT_1"/>
    <property type="match status" value="1"/>
</dbReference>
<gene>
    <name evidence="2" type="ORF">NVS47_11600</name>
</gene>
<sequence>MEQAKLVERLEGYRRRNNANHCYVNGDLYRLFYNRDLYIIAYNSVKSNDGAETSGADGTSLHGFCEEWITELIASMRDESYQPQPNRTTMIRKSNGKMRKLSFPNGKDKLVQEAVRIILECIYEPTFSNLSHGFRPKRSTQSAIAEVETWKGTIWFIEGDISACFDEIDHRTLETILRERISDERFIRLINKILKAGYFDMQHSYQKTKTGNAQGSCCSPILCNIYLNKLDRFMESIIERDTTGDYRRQNPDYAKARYQYKKAVRNGSDPKTVKRLKGEMESLSSCDRYDPNFRRVKYVRYADDFLIGVIAPKTYAIDLKQKIKEFLKNELGLRLSDEKTKITHAADKDVAFLGYIIRKGTGKHSKFQNHPFDPTIRIYMNTDGILKKLRENGMCRGNGYPIGITRLFRESPEEIIKYGNQVLRGLLTQQRGCVNFYKGTRIQYIVQFSIAKTLARKFDISLKKVFARYSRSLLVNYKDVKGKACSVSLALYKSLARQKNFFAEIKSAVKPFSPPKYNLRDPLSRVCYICGNPHFHVSMFHRKTKKKLDKPYSPIVTVMLAINRRQIPLCAHCFANVEADRFQLNQLKRR</sequence>
<comment type="caution">
    <text evidence="2">The sequence shown here is derived from an EMBL/GenBank/DDBJ whole genome shotgun (WGS) entry which is preliminary data.</text>
</comment>
<dbReference type="InterPro" id="IPR043502">
    <property type="entry name" value="DNA/RNA_pol_sf"/>
</dbReference>
<keyword evidence="2" id="KW-0548">Nucleotidyltransferase</keyword>
<name>A0ABT1Y5J6_9FIRM</name>
<dbReference type="InterPro" id="IPR024937">
    <property type="entry name" value="Domain_X"/>
</dbReference>
<dbReference type="PROSITE" id="PS50878">
    <property type="entry name" value="RT_POL"/>
    <property type="match status" value="1"/>
</dbReference>
<dbReference type="PANTHER" id="PTHR33642">
    <property type="entry name" value="COX1/OXI3 INTRON 1 PROTEIN-RELATED"/>
    <property type="match status" value="1"/>
</dbReference>
<dbReference type="Pfam" id="PF01348">
    <property type="entry name" value="Intron_maturas2"/>
    <property type="match status" value="1"/>
</dbReference>
<dbReference type="RefSeq" id="WP_257913609.1">
    <property type="nucleotide sequence ID" value="NZ_JANPWE010000005.1"/>
</dbReference>
<evidence type="ECO:0000259" key="1">
    <source>
        <dbReference type="PROSITE" id="PS50878"/>
    </source>
</evidence>
<dbReference type="EMBL" id="JANPWE010000005">
    <property type="protein sequence ID" value="MCR6546152.1"/>
    <property type="molecule type" value="Genomic_DNA"/>
</dbReference>
<reference evidence="2 3" key="1">
    <citation type="submission" date="2022-08" db="EMBL/GenBank/DDBJ databases">
        <title>Proteogenomics of the novel Dehalobacterium formicoaceticum strain EZ94 highlights a key role of methyltransferases during anaerobic dichloromethane degradation.</title>
        <authorList>
            <person name="Wasmund K."/>
        </authorList>
    </citation>
    <scope>NUCLEOTIDE SEQUENCE [LARGE SCALE GENOMIC DNA]</scope>
    <source>
        <strain evidence="2 3">EZ94</strain>
    </source>
</reference>
<protein>
    <submittedName>
        <fullName evidence="2">Reverse transcriptase domain-containing protein</fullName>
    </submittedName>
</protein>